<sequence length="83" mass="9155">MSIPKSGKTTKTRKKKADDTLASCPMNGQGWCPYPFSVAQLKRRLKAKAQAEAEARSAELENKASENKAETKAKTKSKRRKAS</sequence>
<evidence type="ECO:0000313" key="2">
    <source>
        <dbReference type="EMBL" id="MBN8660064.1"/>
    </source>
</evidence>
<proteinExistence type="predicted"/>
<feature type="compositionally biased region" description="Basic residues" evidence="1">
    <location>
        <begin position="74"/>
        <end position="83"/>
    </location>
</feature>
<gene>
    <name evidence="2" type="ORF">J0M35_06845</name>
</gene>
<feature type="compositionally biased region" description="Basic and acidic residues" evidence="1">
    <location>
        <begin position="54"/>
        <end position="73"/>
    </location>
</feature>
<accession>A0A8J7P7F3</accession>
<evidence type="ECO:0000256" key="1">
    <source>
        <dbReference type="SAM" id="MobiDB-lite"/>
    </source>
</evidence>
<name>A0A8J7P7F3_9BACT</name>
<dbReference type="Proteomes" id="UP000664277">
    <property type="component" value="Unassembled WGS sequence"/>
</dbReference>
<feature type="region of interest" description="Disordered" evidence="1">
    <location>
        <begin position="1"/>
        <end position="24"/>
    </location>
</feature>
<feature type="region of interest" description="Disordered" evidence="1">
    <location>
        <begin position="54"/>
        <end position="83"/>
    </location>
</feature>
<evidence type="ECO:0000313" key="3">
    <source>
        <dbReference type="Proteomes" id="UP000664277"/>
    </source>
</evidence>
<dbReference type="EMBL" id="JAFLCK010000007">
    <property type="protein sequence ID" value="MBN8660064.1"/>
    <property type="molecule type" value="Genomic_DNA"/>
</dbReference>
<comment type="caution">
    <text evidence="2">The sequence shown here is derived from an EMBL/GenBank/DDBJ whole genome shotgun (WGS) entry which is preliminary data.</text>
</comment>
<organism evidence="2 3">
    <name type="scientific">Candidatus Obscuribacter phosphatis</name>
    <dbReference type="NCBI Taxonomy" id="1906157"/>
    <lineage>
        <taxon>Bacteria</taxon>
        <taxon>Bacillati</taxon>
        <taxon>Candidatus Melainabacteria</taxon>
        <taxon>Candidatus Obscuribacterales</taxon>
        <taxon>Candidatus Obscuribacteraceae</taxon>
        <taxon>Candidatus Obscuribacter</taxon>
    </lineage>
</organism>
<protein>
    <submittedName>
        <fullName evidence="2">Uncharacterized protein</fullName>
    </submittedName>
</protein>
<reference evidence="2" key="1">
    <citation type="submission" date="2021-02" db="EMBL/GenBank/DDBJ databases">
        <title>Genome-Resolved Metagenomics of a Microbial Community Performing Photosynthetic Biological Nutrient Removal.</title>
        <authorList>
            <person name="Mcdaniel E.A."/>
        </authorList>
    </citation>
    <scope>NUCLEOTIDE SEQUENCE</scope>
    <source>
        <strain evidence="2">UWPOB_OBS1</strain>
    </source>
</reference>
<dbReference type="AlphaFoldDB" id="A0A8J7P7F3"/>